<comment type="caution">
    <text evidence="2">The sequence shown here is derived from an EMBL/GenBank/DDBJ whole genome shotgun (WGS) entry which is preliminary data.</text>
</comment>
<keyword evidence="1" id="KW-1133">Transmembrane helix</keyword>
<organism evidence="2">
    <name type="scientific">marine sediment metagenome</name>
    <dbReference type="NCBI Taxonomy" id="412755"/>
    <lineage>
        <taxon>unclassified sequences</taxon>
        <taxon>metagenomes</taxon>
        <taxon>ecological metagenomes</taxon>
    </lineage>
</organism>
<feature type="transmembrane region" description="Helical" evidence="1">
    <location>
        <begin position="21"/>
        <end position="41"/>
    </location>
</feature>
<evidence type="ECO:0000313" key="2">
    <source>
        <dbReference type="EMBL" id="KKL86983.1"/>
    </source>
</evidence>
<reference evidence="2" key="1">
    <citation type="journal article" date="2015" name="Nature">
        <title>Complex archaea that bridge the gap between prokaryotes and eukaryotes.</title>
        <authorList>
            <person name="Spang A."/>
            <person name="Saw J.H."/>
            <person name="Jorgensen S.L."/>
            <person name="Zaremba-Niedzwiedzka K."/>
            <person name="Martijn J."/>
            <person name="Lind A.E."/>
            <person name="van Eijk R."/>
            <person name="Schleper C."/>
            <person name="Guy L."/>
            <person name="Ettema T.J."/>
        </authorList>
    </citation>
    <scope>NUCLEOTIDE SEQUENCE</scope>
</reference>
<accession>A0A0F9FL23</accession>
<proteinExistence type="predicted"/>
<keyword evidence="1" id="KW-0812">Transmembrane</keyword>
<gene>
    <name evidence="2" type="ORF">LCGC14_1939300</name>
</gene>
<feature type="transmembrane region" description="Helical" evidence="1">
    <location>
        <begin position="80"/>
        <end position="103"/>
    </location>
</feature>
<dbReference type="EMBL" id="LAZR01020960">
    <property type="protein sequence ID" value="KKL86983.1"/>
    <property type="molecule type" value="Genomic_DNA"/>
</dbReference>
<name>A0A0F9FL23_9ZZZZ</name>
<sequence length="139" mass="14997">MTAPPSTNACGEKLRRAPRWLGAYLVAILVATLASFCLGVLHTRVGQVLLAGVFVIGHGMQERMATSLPWLAVWLDAHPIAGLIAVLAYVPLYFAALLLPSALALRVGWPRSVRWLAVQIVFCGFHAACVPMVHELFGP</sequence>
<keyword evidence="1" id="KW-0472">Membrane</keyword>
<dbReference type="AlphaFoldDB" id="A0A0F9FL23"/>
<feature type="transmembrane region" description="Helical" evidence="1">
    <location>
        <begin position="115"/>
        <end position="134"/>
    </location>
</feature>
<protein>
    <submittedName>
        <fullName evidence="2">Uncharacterized protein</fullName>
    </submittedName>
</protein>
<evidence type="ECO:0000256" key="1">
    <source>
        <dbReference type="SAM" id="Phobius"/>
    </source>
</evidence>